<dbReference type="Pfam" id="PF00385">
    <property type="entry name" value="Chromo"/>
    <property type="match status" value="1"/>
</dbReference>
<dbReference type="InterPro" id="IPR023780">
    <property type="entry name" value="Chromo_domain"/>
</dbReference>
<gene>
    <name evidence="5" type="ORF">OXD698_LOCUS41614</name>
</gene>
<feature type="region of interest" description="Disordered" evidence="3">
    <location>
        <begin position="98"/>
        <end position="166"/>
    </location>
</feature>
<evidence type="ECO:0000256" key="1">
    <source>
        <dbReference type="ARBA" id="ARBA00004123"/>
    </source>
</evidence>
<dbReference type="AlphaFoldDB" id="A0A820C0F8"/>
<reference evidence="5" key="1">
    <citation type="submission" date="2021-02" db="EMBL/GenBank/DDBJ databases">
        <authorList>
            <person name="Nowell W R."/>
        </authorList>
    </citation>
    <scope>NUCLEOTIDE SEQUENCE</scope>
</reference>
<dbReference type="InterPro" id="IPR000953">
    <property type="entry name" value="Chromo/chromo_shadow_dom"/>
</dbReference>
<evidence type="ECO:0000256" key="3">
    <source>
        <dbReference type="SAM" id="MobiDB-lite"/>
    </source>
</evidence>
<feature type="non-terminal residue" evidence="5">
    <location>
        <position position="258"/>
    </location>
</feature>
<feature type="region of interest" description="Disordered" evidence="3">
    <location>
        <begin position="1"/>
        <end position="52"/>
    </location>
</feature>
<feature type="compositionally biased region" description="Basic residues" evidence="3">
    <location>
        <begin position="105"/>
        <end position="136"/>
    </location>
</feature>
<dbReference type="InterPro" id="IPR051219">
    <property type="entry name" value="Heterochromatin_chromo-domain"/>
</dbReference>
<dbReference type="Gene3D" id="2.40.50.40">
    <property type="match status" value="2"/>
</dbReference>
<protein>
    <recommendedName>
        <fullName evidence="4">Chromo domain-containing protein</fullName>
    </recommendedName>
</protein>
<dbReference type="PROSITE" id="PS50013">
    <property type="entry name" value="CHROMO_2"/>
    <property type="match status" value="1"/>
</dbReference>
<evidence type="ECO:0000256" key="2">
    <source>
        <dbReference type="ARBA" id="ARBA00023242"/>
    </source>
</evidence>
<dbReference type="InterPro" id="IPR008251">
    <property type="entry name" value="Chromo_shadow_dom"/>
</dbReference>
<dbReference type="InterPro" id="IPR016197">
    <property type="entry name" value="Chromo-like_dom_sf"/>
</dbReference>
<dbReference type="SMART" id="SM00298">
    <property type="entry name" value="CHROMO"/>
    <property type="match status" value="1"/>
</dbReference>
<comment type="subcellular location">
    <subcellularLocation>
        <location evidence="1">Nucleus</location>
    </subcellularLocation>
</comment>
<feature type="compositionally biased region" description="Basic and acidic residues" evidence="3">
    <location>
        <begin position="25"/>
        <end position="36"/>
    </location>
</feature>
<dbReference type="CDD" id="cd00024">
    <property type="entry name" value="CD_CSD"/>
    <property type="match status" value="1"/>
</dbReference>
<keyword evidence="2" id="KW-0539">Nucleus</keyword>
<dbReference type="CDD" id="cd00034">
    <property type="entry name" value="CSD"/>
    <property type="match status" value="1"/>
</dbReference>
<name>A0A820C0F8_9BILA</name>
<dbReference type="Proteomes" id="UP000663844">
    <property type="component" value="Unassembled WGS sequence"/>
</dbReference>
<evidence type="ECO:0000313" key="6">
    <source>
        <dbReference type="Proteomes" id="UP000663844"/>
    </source>
</evidence>
<comment type="caution">
    <text evidence="5">The sequence shown here is derived from an EMBL/GenBank/DDBJ whole genome shotgun (WGS) entry which is preliminary data.</text>
</comment>
<dbReference type="Pfam" id="PF01393">
    <property type="entry name" value="Chromo_shadow"/>
    <property type="match status" value="1"/>
</dbReference>
<proteinExistence type="predicted"/>
<dbReference type="GO" id="GO:0005634">
    <property type="term" value="C:nucleus"/>
    <property type="evidence" value="ECO:0007669"/>
    <property type="project" value="UniProtKB-SubCell"/>
</dbReference>
<evidence type="ECO:0000313" key="5">
    <source>
        <dbReference type="EMBL" id="CAF4215939.1"/>
    </source>
</evidence>
<dbReference type="PANTHER" id="PTHR22812">
    <property type="entry name" value="CHROMOBOX PROTEIN"/>
    <property type="match status" value="1"/>
</dbReference>
<feature type="domain" description="Chromo" evidence="4">
    <location>
        <begin position="50"/>
        <end position="110"/>
    </location>
</feature>
<dbReference type="SUPFAM" id="SSF54160">
    <property type="entry name" value="Chromo domain-like"/>
    <property type="match status" value="2"/>
</dbReference>
<evidence type="ECO:0000259" key="4">
    <source>
        <dbReference type="PROSITE" id="PS50013"/>
    </source>
</evidence>
<sequence length="258" mass="30379">NHFLIMSSEKHVDEDNETVASSTEKNTDVDDSKSTDSDNDDTDSNASSEYEVEKILAKRKRRRGSGYEYYIKWVGYDESANEWIPATSLNCPERLQEFQREEERKRKRTQRERTTSHKRRNRNNNRSSRKKKRRVKVINDDDDDDDEHEDENENQEEPDDKVELKSDESLDSPIASFGEILKPNSTTYGVEKGYKVQAILGINRTKGEELHYLVHYISPTVFEDNMELIPAHVAKKFCEDEIIQFYETRITWNDRQND</sequence>
<accession>A0A820C0F8</accession>
<dbReference type="EMBL" id="CAJOAZ010010151">
    <property type="protein sequence ID" value="CAF4215939.1"/>
    <property type="molecule type" value="Genomic_DNA"/>
</dbReference>
<feature type="compositionally biased region" description="Acidic residues" evidence="3">
    <location>
        <begin position="140"/>
        <end position="160"/>
    </location>
</feature>
<organism evidence="5 6">
    <name type="scientific">Adineta steineri</name>
    <dbReference type="NCBI Taxonomy" id="433720"/>
    <lineage>
        <taxon>Eukaryota</taxon>
        <taxon>Metazoa</taxon>
        <taxon>Spiralia</taxon>
        <taxon>Gnathifera</taxon>
        <taxon>Rotifera</taxon>
        <taxon>Eurotatoria</taxon>
        <taxon>Bdelloidea</taxon>
        <taxon>Adinetida</taxon>
        <taxon>Adinetidae</taxon>
        <taxon>Adineta</taxon>
    </lineage>
</organism>